<gene>
    <name evidence="2" type="ORF">AGA_362</name>
</gene>
<dbReference type="EMBL" id="LN609302">
    <property type="protein sequence ID" value="CEF53700.1"/>
    <property type="molecule type" value="Genomic_DNA"/>
</dbReference>
<dbReference type="STRING" id="431306.AGA_362"/>
<dbReference type="Pfam" id="PF10074">
    <property type="entry name" value="RovC_DNA-bd"/>
    <property type="match status" value="1"/>
</dbReference>
<sequence length="223" mass="25416">MRLRSQGAGKSFPNDGVCDFPVDPAQPAGRTPVFWVTELSPDVIELREAPANADDPAVMPINLKELPDLVAQRDDDEAWHGFWLSGASAHQFWLPTRPADGRLTYVVVLPLDKLLELRAEAVLRLWRALAGRPDGRWAHDFPRQTRDRHILMLRAFDGRADGASYRKLAEVLLGFRGRKADWENDPRKNQVRRLVSDGRYYVRGGYRELLRYPIRLSVSIGHL</sequence>
<name>A0A0U5EZY6_9PROT</name>
<dbReference type="PATRIC" id="fig|431306.5.peg.322"/>
<dbReference type="AlphaFoldDB" id="A0A0U5EZY6"/>
<evidence type="ECO:0000313" key="3">
    <source>
        <dbReference type="Proteomes" id="UP000068250"/>
    </source>
</evidence>
<accession>A0A0U5EZY6</accession>
<reference evidence="3" key="1">
    <citation type="submission" date="2014-09" db="EMBL/GenBank/DDBJ databases">
        <authorList>
            <person name="Illeghems K.G."/>
        </authorList>
    </citation>
    <scope>NUCLEOTIDE SEQUENCE [LARGE SCALE GENOMIC DNA]</scope>
    <source>
        <strain evidence="3">LMG 23848T</strain>
    </source>
</reference>
<dbReference type="Proteomes" id="UP000068250">
    <property type="component" value="Chromosome I"/>
</dbReference>
<organism evidence="2 3">
    <name type="scientific">Acetobacter ghanensis</name>
    <dbReference type="NCBI Taxonomy" id="431306"/>
    <lineage>
        <taxon>Bacteria</taxon>
        <taxon>Pseudomonadati</taxon>
        <taxon>Pseudomonadota</taxon>
        <taxon>Alphaproteobacteria</taxon>
        <taxon>Acetobacterales</taxon>
        <taxon>Acetobacteraceae</taxon>
        <taxon>Acetobacter</taxon>
    </lineage>
</organism>
<proteinExistence type="predicted"/>
<evidence type="ECO:0000259" key="1">
    <source>
        <dbReference type="Pfam" id="PF10074"/>
    </source>
</evidence>
<evidence type="ECO:0000313" key="2">
    <source>
        <dbReference type="EMBL" id="CEF53700.1"/>
    </source>
</evidence>
<dbReference type="InterPro" id="IPR018754">
    <property type="entry name" value="RovC-like_DNA-bd"/>
</dbReference>
<feature type="domain" description="T6SS Transcription factor RovC-like DNA binding" evidence="1">
    <location>
        <begin position="108"/>
        <end position="211"/>
    </location>
</feature>
<protein>
    <recommendedName>
        <fullName evidence="1">T6SS Transcription factor RovC-like DNA binding domain-containing protein</fullName>
    </recommendedName>
</protein>